<keyword evidence="2" id="KW-0333">Golgi apparatus</keyword>
<evidence type="ECO:0000256" key="1">
    <source>
        <dbReference type="ARBA" id="ARBA00004555"/>
    </source>
</evidence>
<name>A0A3Q2YD92_HIPCM</name>
<evidence type="ECO:0000256" key="2">
    <source>
        <dbReference type="ARBA" id="ARBA00023034"/>
    </source>
</evidence>
<feature type="coiled-coil region" evidence="4">
    <location>
        <begin position="1274"/>
        <end position="1673"/>
    </location>
</feature>
<evidence type="ECO:0000256" key="3">
    <source>
        <dbReference type="ARBA" id="ARBA00023054"/>
    </source>
</evidence>
<keyword evidence="3 4" id="KW-0175">Coiled coil</keyword>
<dbReference type="InterPro" id="IPR000237">
    <property type="entry name" value="GRIP_dom"/>
</dbReference>
<evidence type="ECO:0000313" key="7">
    <source>
        <dbReference type="Ensembl" id="ENSHCOP00000015959.1"/>
    </source>
</evidence>
<protein>
    <submittedName>
        <fullName evidence="7">Thyroid hormone receptor interactor 11</fullName>
    </submittedName>
</protein>
<reference evidence="7" key="2">
    <citation type="submission" date="2025-09" db="UniProtKB">
        <authorList>
            <consortium name="Ensembl"/>
        </authorList>
    </citation>
    <scope>IDENTIFICATION</scope>
</reference>
<keyword evidence="8" id="KW-1185">Reference proteome</keyword>
<dbReference type="Ensembl" id="ENSHCOT00000024008.1">
    <property type="protein sequence ID" value="ENSHCOP00000015959.1"/>
    <property type="gene ID" value="ENSHCOG00000019787.1"/>
</dbReference>
<dbReference type="GeneTree" id="ENSGT00710000106769"/>
<organism evidence="7 8">
    <name type="scientific">Hippocampus comes</name>
    <name type="common">Tiger tail seahorse</name>
    <dbReference type="NCBI Taxonomy" id="109280"/>
    <lineage>
        <taxon>Eukaryota</taxon>
        <taxon>Metazoa</taxon>
        <taxon>Chordata</taxon>
        <taxon>Craniata</taxon>
        <taxon>Vertebrata</taxon>
        <taxon>Euteleostomi</taxon>
        <taxon>Actinopterygii</taxon>
        <taxon>Neopterygii</taxon>
        <taxon>Teleostei</taxon>
        <taxon>Neoteleostei</taxon>
        <taxon>Acanthomorphata</taxon>
        <taxon>Syngnathiaria</taxon>
        <taxon>Syngnathiformes</taxon>
        <taxon>Syngnathoidei</taxon>
        <taxon>Syngnathidae</taxon>
        <taxon>Hippocampus</taxon>
    </lineage>
</organism>
<dbReference type="GO" id="GO:0005794">
    <property type="term" value="C:Golgi apparatus"/>
    <property type="evidence" value="ECO:0007669"/>
    <property type="project" value="UniProtKB-SubCell"/>
</dbReference>
<accession>A0A3Q2YD92</accession>
<dbReference type="PANTHER" id="PTHR18921">
    <property type="entry name" value="MYOSIN HEAVY CHAIN - RELATED"/>
    <property type="match status" value="1"/>
</dbReference>
<evidence type="ECO:0000256" key="5">
    <source>
        <dbReference type="SAM" id="MobiDB-lite"/>
    </source>
</evidence>
<sequence length="1877" mass="211234">MSSWLGGIGSGLGQSLGQVGGSLSSFTGQISNFTKDMLLEGVEEVGGKSPHHHHLQTTLLSSPSANEDLLFQELKKLHAELEEKLEASEIQIKQQSAEYRTLLQQKDVEISHLKARQSGLQEDVQKLQRSVQSASAGPVLPVTTASSSIATSASSYLSHPSASHHHHGFHGDDMDLSEVISSQQEINRLATEVLRLEAEVAHWRRMLQASTAAGAGNSDQGEILKLQRTVEELRDKMSCEVDEHQHELAALQDAQRQKMSELSRRHREELAEYEERIEELEEQLQNGASPASSLSNPSKELELQTTVAALRQAAEEREARLSELSAGLDEAQRLRASLQSERDGVQEENAALLQNYARLQASVEELQARVREQEGKAMQKAQLEHEIQALRDNLAAAEKEMERLKSLLEEEVEHADILELNTIIGSLREEKEALEQEKLTLQERLSAAEKNLESEARPAETESMDDLKEALESQERTLKATQEERDTLVTELEELDRQNQEATQHLISVKEQLKKAETEHSATKDQNRSLEQELEAQKEKISQSAFTLNDLHMSKQQLEGTVRDLKEKLKQAQERSKEARREASELKKSLQEKEEHLLAAKEELGQTERIKTDEGELAVKEKELSDLRQKLEKVSSEDFELKMESGRLKEAARKAEDLLTENQTAASRTLREKDTRIEALKLEKDQLECELQRAERSLAEGTKQYQRTVDELSRARSMDASALQKEHERAVKLNQEKDSEIAQLRLDAEQLAADQRDTNEMLAITVAGQKQLTDLLQEKDAFAETLKRNAADTRAELEASIAAAKREADVLRQALEEKDRQLAGMKEDNSHLKEEMDRVRDQQSRPPRTLDIITELEAEITQLKSSRGGLEEEVRDLRRSLEEQQASLLGSQSELEQATLNFDRLLQARDQELAGLRRSLESRGPAESTMEPGDVILQEDKTVSLNQENGNEKHDLSKVDLERLVKGMKEKETEISQLNEKNLSLTRQLDQMALSRDEVGKLSQVILQKDLEIQALHARVTMGGSSQDVLFLQQQLQAYGVEREQVLAVLNDKTRENSQLRSDYHRLMDIVASKEAALLKLQQENQRLSSSADPSGSQEMFKETIQNLSRIIREKDIEIDALTQKCQTLVTVLQSSSGDDGGVSSNQFEELLKERDNLKQQVKKMEEWKQQVITTVKNMQHESGQLQEELVNLQARVSADGDAGSKLSVDYARLVQNYEHKEQRLGSLSVELAQVQQSLSQLSTAKDLLLGRLDQSAPDSKAQLSAVDASSQDLASLQARLAERENLIRTLQENNHRLSCSASSSESEQRNHAAELQQVRASLEALQRTVRDKDLLIKTKGDQLARVGETLRNRESDNEVLKQAVTNLKERALILEMDAKTLKEENERVAARSREKESEFRALQETNMQVSMLLREREFELSAMRDKATTVEKMLKDKEQRLNLELERLRNHLLEIEDSYTPAEQIVLASAQLQHVRDKEQRLNLELERLRNHLLEIEDSYTREALAAEDRETELRRRVALLEERLASSSSAVESASQQASLQVESLQEQLSGAVKQRDDALLQLGTSQEQVKQYAVSLTNLQMVLEQFQQEEKAMYSAELDKLRKEKEEWRRKAEQLEDQASALQMNLDEANAALDSASRLTDQLDYKEEQIEELKQQVDVRQEMLEEAQKKLMSLLNSTEGKIDKVLMRNLLQGYFHTPRNKRMDVLKLMGSVLGLSREDVEKMLEEDTARGMSGWVSSWLVGRGAQSVPNTPQRPTSGNRFNTSFSEMFVKFLETESTPSLPAPKLPVLDIKPLSAPPSRRTPASGAAASKSNNPFLAPRSAAVPLLATGAAISGGAGGHLLMKPISDALPTFTPVPVSAEASGGAVLKDLLKQ</sequence>
<dbReference type="Gene3D" id="1.10.287.1490">
    <property type="match status" value="1"/>
</dbReference>
<reference evidence="7" key="1">
    <citation type="submission" date="2025-08" db="UniProtKB">
        <authorList>
            <consortium name="Ensembl"/>
        </authorList>
    </citation>
    <scope>IDENTIFICATION</scope>
</reference>
<feature type="coiled-coil region" evidence="4">
    <location>
        <begin position="71"/>
        <end position="130"/>
    </location>
</feature>
<dbReference type="PROSITE" id="PS50913">
    <property type="entry name" value="GRIP"/>
    <property type="match status" value="1"/>
</dbReference>
<dbReference type="OMA" id="RHIAQIS"/>
<evidence type="ECO:0000313" key="8">
    <source>
        <dbReference type="Proteomes" id="UP000264820"/>
    </source>
</evidence>
<feature type="domain" description="GRIP" evidence="6">
    <location>
        <begin position="1680"/>
        <end position="1729"/>
    </location>
</feature>
<dbReference type="Proteomes" id="UP000264820">
    <property type="component" value="Unplaced"/>
</dbReference>
<feature type="region of interest" description="Disordered" evidence="5">
    <location>
        <begin position="826"/>
        <end position="845"/>
    </location>
</feature>
<dbReference type="GO" id="GO:0006888">
    <property type="term" value="P:endoplasmic reticulum to Golgi vesicle-mediated transport"/>
    <property type="evidence" value="ECO:0007669"/>
    <property type="project" value="TreeGrafter"/>
</dbReference>
<feature type="region of interest" description="Disordered" evidence="5">
    <location>
        <begin position="568"/>
        <end position="591"/>
    </location>
</feature>
<feature type="region of interest" description="Disordered" evidence="5">
    <location>
        <begin position="281"/>
        <end position="300"/>
    </location>
</feature>
<feature type="region of interest" description="Disordered" evidence="5">
    <location>
        <begin position="514"/>
        <end position="536"/>
    </location>
</feature>
<dbReference type="SUPFAM" id="SSF57997">
    <property type="entry name" value="Tropomyosin"/>
    <property type="match status" value="1"/>
</dbReference>
<feature type="compositionally biased region" description="Polar residues" evidence="5">
    <location>
        <begin position="285"/>
        <end position="300"/>
    </location>
</feature>
<evidence type="ECO:0000259" key="6">
    <source>
        <dbReference type="PROSITE" id="PS50913"/>
    </source>
</evidence>
<feature type="region of interest" description="Disordered" evidence="5">
    <location>
        <begin position="1795"/>
        <end position="1817"/>
    </location>
</feature>
<proteinExistence type="predicted"/>
<dbReference type="GO" id="GO:0031267">
    <property type="term" value="F:small GTPase binding"/>
    <property type="evidence" value="ECO:0007669"/>
    <property type="project" value="TreeGrafter"/>
</dbReference>
<feature type="coiled-coil region" evidence="4">
    <location>
        <begin position="1071"/>
        <end position="1196"/>
    </location>
</feature>
<feature type="coiled-coil region" evidence="4">
    <location>
        <begin position="961"/>
        <end position="988"/>
    </location>
</feature>
<feature type="compositionally biased region" description="Basic and acidic residues" evidence="5">
    <location>
        <begin position="826"/>
        <end position="843"/>
    </location>
</feature>
<dbReference type="PANTHER" id="PTHR18921:SF2">
    <property type="entry name" value="THYROID RECEPTOR-INTERACTING PROTEIN 11"/>
    <property type="match status" value="1"/>
</dbReference>
<evidence type="ECO:0000256" key="4">
    <source>
        <dbReference type="SAM" id="Coils"/>
    </source>
</evidence>
<dbReference type="STRING" id="109280.ENSHCOP00000015959"/>
<comment type="subcellular location">
    <subcellularLocation>
        <location evidence="1">Golgi apparatus</location>
    </subcellularLocation>
</comment>
<dbReference type="GO" id="GO:0007030">
    <property type="term" value="P:Golgi organization"/>
    <property type="evidence" value="ECO:0007669"/>
    <property type="project" value="TreeGrafter"/>
</dbReference>